<feature type="domain" description="Secretin/TonB short N-terminal" evidence="6">
    <location>
        <begin position="68"/>
        <end position="118"/>
    </location>
</feature>
<organism evidence="7">
    <name type="scientific">Parabacteroides goldsteinii</name>
    <dbReference type="NCBI Taxonomy" id="328812"/>
    <lineage>
        <taxon>Bacteria</taxon>
        <taxon>Pseudomonadati</taxon>
        <taxon>Bacteroidota</taxon>
        <taxon>Bacteroidia</taxon>
        <taxon>Bacteroidales</taxon>
        <taxon>Tannerellaceae</taxon>
        <taxon>Parabacteroides</taxon>
    </lineage>
</organism>
<evidence type="ECO:0000256" key="4">
    <source>
        <dbReference type="PROSITE-ProRule" id="PRU01360"/>
    </source>
</evidence>
<keyword evidence="1 4" id="KW-0813">Transport</keyword>
<dbReference type="Gene3D" id="2.170.130.10">
    <property type="entry name" value="TonB-dependent receptor, plug domain"/>
    <property type="match status" value="1"/>
</dbReference>
<dbReference type="InterPro" id="IPR023997">
    <property type="entry name" value="TonB-dep_OMP_SusC/RagA_CS"/>
</dbReference>
<dbReference type="FunFam" id="2.170.130.10:FF:000003">
    <property type="entry name" value="SusC/RagA family TonB-linked outer membrane protein"/>
    <property type="match status" value="1"/>
</dbReference>
<dbReference type="Pfam" id="PF07715">
    <property type="entry name" value="Plug"/>
    <property type="match status" value="1"/>
</dbReference>
<keyword evidence="4" id="KW-1134">Transmembrane beta strand</keyword>
<dbReference type="InterPro" id="IPR011662">
    <property type="entry name" value="Secretin/TonB_short_N"/>
</dbReference>
<dbReference type="RefSeq" id="WP_009859637.1">
    <property type="nucleotide sequence ID" value="NZ_CAJSYT010000011.1"/>
</dbReference>
<dbReference type="InterPro" id="IPR008969">
    <property type="entry name" value="CarboxyPept-like_regulatory"/>
</dbReference>
<evidence type="ECO:0000259" key="6">
    <source>
        <dbReference type="SMART" id="SM00965"/>
    </source>
</evidence>
<evidence type="ECO:0000256" key="1">
    <source>
        <dbReference type="ARBA" id="ARBA00022448"/>
    </source>
</evidence>
<keyword evidence="2 4" id="KW-0472">Membrane</keyword>
<feature type="signal peptide" evidence="5">
    <location>
        <begin position="1"/>
        <end position="33"/>
    </location>
</feature>
<gene>
    <name evidence="7" type="ORF">GKE01_05435</name>
</gene>
<dbReference type="FunFam" id="2.60.40.1120:FF:000003">
    <property type="entry name" value="Outer membrane protein Omp121"/>
    <property type="match status" value="1"/>
</dbReference>
<sequence length="1143" mass="128937">MNYNTFKMKWMIKKIKILFFVNLFLTISLNLDAASISNYAQVKQFTFHFEKSRIQDVFNYIEQNSEFVFLFYEKVLDTNRKVNVSVKDESIESVLNKLLKDTPVTYEIKDRQVVLKKKEERPLPVSTSTPQQQKNVTGKVMDETGEPLPGVAIVVEGSPRGVTTDIDGTFSIEVKNTDKLTFSYLGMEPQTIPVASKKELIVTLKAKVDELEEVTVVAFAKQKKESVIASVSTIKPSDLKVPSSNLTNAFSGRIAGMISYQRTGEPGEDNSDFFIRGVTTFGTGKSNPLILIDGVEMTTEDLARLTTDDIASFSIMKDANATALYGARGANGVILVSTKEGKEGKVSISVRAEGSFSSPTEQVGIADPVTYMRMHNEAVRTRDPLAALPYSTSKIVNTEKGLNPLQYPAIDWRDMLFNNHTFNQRYNMSISGGGKIARYYVAAAYNKDNGIIKMDKRNNFNNNISINKYILRSNINIDLTKSTEIVVRLHGAFDDYSGPLDGGSSLYSKAVNASPVLFQPYYPADESNKYTSHILFGNYGEGNYSNPYADMVKGYQEYSRSTMLAQFEAKQKLDFITEGLSARALFNVNRYSKLGNSNSYKPFYYSYSANPDSPDLYKLTALNPDGGTEYLEFATGAREVTSTLYFEGALAYQREFNDKHNVSGMLVYTMRDYVDSNAETLQLALPHRNIGLAGRFTYGYDSRYFVEGNFGYNGSERFAKNERFGFFPSIGLGWIVSNESFMKPYSGWLSKLKLKATYGLVGNDQIGEDKDRFFYLSQVNANDSGKGFTFGEYFNYTRNGVSISRYEDPFITWEIGKKMNLGLELNLWNSLELQVDYFTEHRSNILQERAYIPTTMGLQATPQANVGKAKGGGIDISLDYNHSFSKDLWASMRGNFTYASSEYVEYEEPDYSDTPWLSRKGKKISQTWGLVAERLFLDEEEVKNSPRQTFGDYGAGDIKYKDINGDQIIDDRDMVPIGFPKTPEINYGFGLSAGYKSFDFSCFFQGSARSSFWIDPAKTAPFVGNTAPRALLQYYADDHWSEDNKNIYALWPRLSASQVKNNEQTSTWFMRDGAFIRLKTVEVGYSLPQKWVKAINLANVRLYVTGNNLCVWSKFKMWDPELAGNAFNYPLQRVFNFGVNINL</sequence>
<name>A0A6G1ZAE0_9BACT</name>
<dbReference type="SUPFAM" id="SSF56935">
    <property type="entry name" value="Porins"/>
    <property type="match status" value="1"/>
</dbReference>
<dbReference type="InterPro" id="IPR037066">
    <property type="entry name" value="Plug_dom_sf"/>
</dbReference>
<dbReference type="InterPro" id="IPR039426">
    <property type="entry name" value="TonB-dep_rcpt-like"/>
</dbReference>
<dbReference type="GO" id="GO:0009279">
    <property type="term" value="C:cell outer membrane"/>
    <property type="evidence" value="ECO:0007669"/>
    <property type="project" value="UniProtKB-SubCell"/>
</dbReference>
<proteinExistence type="inferred from homology"/>
<dbReference type="InterPro" id="IPR012910">
    <property type="entry name" value="Plug_dom"/>
</dbReference>
<comment type="subcellular location">
    <subcellularLocation>
        <location evidence="4">Cell outer membrane</location>
        <topology evidence="4">Multi-pass membrane protein</topology>
    </subcellularLocation>
</comment>
<dbReference type="Gene3D" id="2.60.40.1120">
    <property type="entry name" value="Carboxypeptidase-like, regulatory domain"/>
    <property type="match status" value="1"/>
</dbReference>
<keyword evidence="5" id="KW-0732">Signal</keyword>
<evidence type="ECO:0000313" key="7">
    <source>
        <dbReference type="EMBL" id="MRY10913.1"/>
    </source>
</evidence>
<feature type="chain" id="PRO_5026273545" evidence="5">
    <location>
        <begin position="34"/>
        <end position="1143"/>
    </location>
</feature>
<comment type="similarity">
    <text evidence="4">Belongs to the TonB-dependent receptor family.</text>
</comment>
<accession>A0A6G1ZAE0</accession>
<dbReference type="NCBIfam" id="TIGR04057">
    <property type="entry name" value="SusC_RagA_signa"/>
    <property type="match status" value="1"/>
</dbReference>
<keyword evidence="4" id="KW-0812">Transmembrane</keyword>
<keyword evidence="3 4" id="KW-0998">Cell outer membrane</keyword>
<dbReference type="NCBIfam" id="TIGR04056">
    <property type="entry name" value="OMP_RagA_SusC"/>
    <property type="match status" value="1"/>
</dbReference>
<reference evidence="7" key="1">
    <citation type="journal article" date="2019" name="Nat. Med.">
        <title>A library of human gut bacterial isolates paired with longitudinal multiomics data enables mechanistic microbiome research.</title>
        <authorList>
            <person name="Poyet M."/>
            <person name="Groussin M."/>
            <person name="Gibbons S.M."/>
            <person name="Avila-Pacheco J."/>
            <person name="Jiang X."/>
            <person name="Kearney S.M."/>
            <person name="Perrotta A.R."/>
            <person name="Berdy B."/>
            <person name="Zhao S."/>
            <person name="Lieberman T.D."/>
            <person name="Swanson P.K."/>
            <person name="Smith M."/>
            <person name="Roesemann S."/>
            <person name="Alexander J.E."/>
            <person name="Rich S.A."/>
            <person name="Livny J."/>
            <person name="Vlamakis H."/>
            <person name="Clish C."/>
            <person name="Bullock K."/>
            <person name="Deik A."/>
            <person name="Scott J."/>
            <person name="Pierce K.A."/>
            <person name="Xavier R.J."/>
            <person name="Alm E.J."/>
        </authorList>
    </citation>
    <scope>NUCLEOTIDE SEQUENCE</scope>
    <source>
        <strain evidence="7">BIOML-A4</strain>
    </source>
</reference>
<dbReference type="PROSITE" id="PS52016">
    <property type="entry name" value="TONB_DEPENDENT_REC_3"/>
    <property type="match status" value="1"/>
</dbReference>
<evidence type="ECO:0000256" key="3">
    <source>
        <dbReference type="ARBA" id="ARBA00023237"/>
    </source>
</evidence>
<protein>
    <submittedName>
        <fullName evidence="7">SusC/RagA family TonB-linked outer membrane protein</fullName>
    </submittedName>
</protein>
<evidence type="ECO:0000256" key="2">
    <source>
        <dbReference type="ARBA" id="ARBA00023136"/>
    </source>
</evidence>
<dbReference type="Pfam" id="PF13715">
    <property type="entry name" value="CarbopepD_reg_2"/>
    <property type="match status" value="1"/>
</dbReference>
<dbReference type="SUPFAM" id="SSF49464">
    <property type="entry name" value="Carboxypeptidase regulatory domain-like"/>
    <property type="match status" value="1"/>
</dbReference>
<comment type="caution">
    <text evidence="7">The sequence shown here is derived from an EMBL/GenBank/DDBJ whole genome shotgun (WGS) entry which is preliminary data.</text>
</comment>
<dbReference type="Pfam" id="PF07660">
    <property type="entry name" value="STN"/>
    <property type="match status" value="1"/>
</dbReference>
<evidence type="ECO:0000256" key="5">
    <source>
        <dbReference type="SAM" id="SignalP"/>
    </source>
</evidence>
<dbReference type="EMBL" id="WKLP01000005">
    <property type="protein sequence ID" value="MRY10913.1"/>
    <property type="molecule type" value="Genomic_DNA"/>
</dbReference>
<dbReference type="SMART" id="SM00965">
    <property type="entry name" value="STN"/>
    <property type="match status" value="1"/>
</dbReference>
<dbReference type="AlphaFoldDB" id="A0A6G1ZAE0"/>
<dbReference type="InterPro" id="IPR023996">
    <property type="entry name" value="TonB-dep_OMP_SusC/RagA"/>
</dbReference>